<feature type="region of interest" description="Disordered" evidence="4">
    <location>
        <begin position="451"/>
        <end position="485"/>
    </location>
</feature>
<evidence type="ECO:0000256" key="3">
    <source>
        <dbReference type="PROSITE-ProRule" id="PRU00042"/>
    </source>
</evidence>
<dbReference type="InterPro" id="IPR013087">
    <property type="entry name" value="Znf_C2H2_type"/>
</dbReference>
<evidence type="ECO:0000256" key="4">
    <source>
        <dbReference type="SAM" id="MobiDB-lite"/>
    </source>
</evidence>
<gene>
    <name evidence="6" type="primary">PRDM8</name>
    <name evidence="6" type="ORF">DERP_008365</name>
</gene>
<dbReference type="InterPro" id="IPR036236">
    <property type="entry name" value="Znf_C2H2_sf"/>
</dbReference>
<dbReference type="SMART" id="SM00355">
    <property type="entry name" value="ZnF_C2H2"/>
    <property type="match status" value="2"/>
</dbReference>
<dbReference type="PANTHER" id="PTHR16516">
    <property type="entry name" value="AGAP007109-PA"/>
    <property type="match status" value="1"/>
</dbReference>
<accession>A0ABQ8IV38</accession>
<evidence type="ECO:0000256" key="2">
    <source>
        <dbReference type="ARBA" id="ARBA00023242"/>
    </source>
</evidence>
<protein>
    <submittedName>
        <fullName evidence="6">Metal ion binding</fullName>
    </submittedName>
</protein>
<reference evidence="6 7" key="2">
    <citation type="journal article" date="2022" name="Mol. Biol. Evol.">
        <title>Comparative Genomics Reveals Insights into the Divergent Evolution of Astigmatic Mites and Household Pest Adaptations.</title>
        <authorList>
            <person name="Xiong Q."/>
            <person name="Wan A.T."/>
            <person name="Liu X."/>
            <person name="Fung C.S."/>
            <person name="Xiao X."/>
            <person name="Malainual N."/>
            <person name="Hou J."/>
            <person name="Wang L."/>
            <person name="Wang M."/>
            <person name="Yang K.Y."/>
            <person name="Cui Y."/>
            <person name="Leung E.L."/>
            <person name="Nong W."/>
            <person name="Shin S.K."/>
            <person name="Au S.W."/>
            <person name="Jeong K.Y."/>
            <person name="Chew F.T."/>
            <person name="Hui J.H."/>
            <person name="Leung T.F."/>
            <person name="Tungtrongchitr A."/>
            <person name="Zhong N."/>
            <person name="Liu Z."/>
            <person name="Tsui S.K."/>
        </authorList>
    </citation>
    <scope>NUCLEOTIDE SEQUENCE [LARGE SCALE GENOMIC DNA]</scope>
    <source>
        <strain evidence="6">Derp</strain>
    </source>
</reference>
<feature type="domain" description="C2H2-type" evidence="5">
    <location>
        <begin position="619"/>
        <end position="647"/>
    </location>
</feature>
<feature type="compositionally biased region" description="Low complexity" evidence="4">
    <location>
        <begin position="350"/>
        <end position="361"/>
    </location>
</feature>
<feature type="region of interest" description="Disordered" evidence="4">
    <location>
        <begin position="327"/>
        <end position="388"/>
    </location>
</feature>
<keyword evidence="2" id="KW-0539">Nucleus</keyword>
<reference evidence="6 7" key="1">
    <citation type="journal article" date="2018" name="J. Allergy Clin. Immunol.">
        <title>High-quality assembly of Dermatophagoides pteronyssinus genome and transcriptome reveals a wide range of novel allergens.</title>
        <authorList>
            <person name="Liu X.Y."/>
            <person name="Yang K.Y."/>
            <person name="Wang M.Q."/>
            <person name="Kwok J.S."/>
            <person name="Zeng X."/>
            <person name="Yang Z."/>
            <person name="Xiao X.J."/>
            <person name="Lau C.P."/>
            <person name="Li Y."/>
            <person name="Huang Z.M."/>
            <person name="Ba J.G."/>
            <person name="Yim A.K."/>
            <person name="Ouyang C.Y."/>
            <person name="Ngai S.M."/>
            <person name="Chan T.F."/>
            <person name="Leung E.L."/>
            <person name="Liu L."/>
            <person name="Liu Z.G."/>
            <person name="Tsui S.K."/>
        </authorList>
    </citation>
    <scope>NUCLEOTIDE SEQUENCE [LARGE SCALE GENOMIC DNA]</scope>
    <source>
        <strain evidence="6">Derp</strain>
    </source>
</reference>
<dbReference type="PANTHER" id="PTHR16516:SF4">
    <property type="entry name" value="C2H2-TYPE DOMAIN-CONTAINING PROTEIN"/>
    <property type="match status" value="1"/>
</dbReference>
<dbReference type="EMBL" id="NJHN03000112">
    <property type="protein sequence ID" value="KAH9414170.1"/>
    <property type="molecule type" value="Genomic_DNA"/>
</dbReference>
<evidence type="ECO:0000313" key="6">
    <source>
        <dbReference type="EMBL" id="KAH9414170.1"/>
    </source>
</evidence>
<evidence type="ECO:0000313" key="7">
    <source>
        <dbReference type="Proteomes" id="UP000887458"/>
    </source>
</evidence>
<keyword evidence="3" id="KW-0479">Metal-binding</keyword>
<comment type="subcellular location">
    <subcellularLocation>
        <location evidence="1">Nucleus</location>
    </subcellularLocation>
</comment>
<sequence>MSLITSSETTTTNSKLKIRPLDQTCENNFKNTMMMLKANNNHLPISIPSSSTSTSSASTSIIRPLTDLIDGQILNQGDIIGPISNLCKWLRNELDRIEQCLQRSSKISCSSSTIVETAMSKLEQNLEIIYLNEQYYLEVIRSFRCCQQFSTIQSTNDNGLLMDEKPKAWFNHLIEESLTTTIRPIQTWINGKELFGCLWCNHFSFYSNHMILHIMMDCMKHFINISHNNFAHKNGYIKFNETIADSANHQLSSTEQQCRRKQIRSFDIVSLLNQKDRKSTLDHNVDQDNDYDYDNQDADIEVDVETLDEDNSDQMIKPTMMMMNMNGQKQRSKRSSSIVSNQNRIPPSPSLSSTLISQPIIRGKYNRKSSSNNKSNANVSSTTNNQSKSAFKKLKTIKAANKLATTNQSTIKSNQFLSNLNMTNFYSQISTEQSSNACSFPLANLFNNQNDSPITSVNSSSTSPKQMQHPIGSSKSSPISVQPTTFESNTTTTAAMNNSLESSGSVDLSIDSSSSSSYDSHSPDLAERSSSTSDYNNVVDRSNNKQNENDIVSNADESSSSSLIQLLPQSSVINNPLMNLPPYFMPPTTTASSAANNPLITSLYLLSPSLTALSYQASNVCAYCNQAFRMTSDLVYHMRSHHKRTKAADDLVNKKRRDDQLRCHICNETFRERHHLTRHMTSHQ</sequence>
<keyword evidence="3" id="KW-0863">Zinc-finger</keyword>
<dbReference type="InterPro" id="IPR052296">
    <property type="entry name" value="TR-Histone_Methyltrans"/>
</dbReference>
<feature type="region of interest" description="Disordered" evidence="4">
    <location>
        <begin position="500"/>
        <end position="562"/>
    </location>
</feature>
<dbReference type="Gene3D" id="3.30.160.60">
    <property type="entry name" value="Classic Zinc Finger"/>
    <property type="match status" value="1"/>
</dbReference>
<dbReference type="PROSITE" id="PS50157">
    <property type="entry name" value="ZINC_FINGER_C2H2_2"/>
    <property type="match status" value="2"/>
</dbReference>
<comment type="caution">
    <text evidence="6">The sequence shown here is derived from an EMBL/GenBank/DDBJ whole genome shotgun (WGS) entry which is preliminary data.</text>
</comment>
<organism evidence="6 7">
    <name type="scientific">Dermatophagoides pteronyssinus</name>
    <name type="common">European house dust mite</name>
    <dbReference type="NCBI Taxonomy" id="6956"/>
    <lineage>
        <taxon>Eukaryota</taxon>
        <taxon>Metazoa</taxon>
        <taxon>Ecdysozoa</taxon>
        <taxon>Arthropoda</taxon>
        <taxon>Chelicerata</taxon>
        <taxon>Arachnida</taxon>
        <taxon>Acari</taxon>
        <taxon>Acariformes</taxon>
        <taxon>Sarcoptiformes</taxon>
        <taxon>Astigmata</taxon>
        <taxon>Psoroptidia</taxon>
        <taxon>Analgoidea</taxon>
        <taxon>Pyroglyphidae</taxon>
        <taxon>Dermatophagoidinae</taxon>
        <taxon>Dermatophagoides</taxon>
    </lineage>
</organism>
<feature type="compositionally biased region" description="Low complexity" evidence="4">
    <location>
        <begin position="452"/>
        <end position="464"/>
    </location>
</feature>
<feature type="compositionally biased region" description="Polar residues" evidence="4">
    <location>
        <begin position="528"/>
        <end position="557"/>
    </location>
</feature>
<feature type="domain" description="C2H2-type" evidence="5">
    <location>
        <begin position="661"/>
        <end position="684"/>
    </location>
</feature>
<feature type="compositionally biased region" description="Low complexity" evidence="4">
    <location>
        <begin position="368"/>
        <end position="387"/>
    </location>
</feature>
<name>A0ABQ8IV38_DERPT</name>
<proteinExistence type="predicted"/>
<feature type="compositionally biased region" description="Polar residues" evidence="4">
    <location>
        <begin position="471"/>
        <end position="483"/>
    </location>
</feature>
<dbReference type="SUPFAM" id="SSF57667">
    <property type="entry name" value="beta-beta-alpha zinc fingers"/>
    <property type="match status" value="1"/>
</dbReference>
<keyword evidence="7" id="KW-1185">Reference proteome</keyword>
<dbReference type="Proteomes" id="UP000887458">
    <property type="component" value="Unassembled WGS sequence"/>
</dbReference>
<feature type="compositionally biased region" description="Polar residues" evidence="4">
    <location>
        <begin position="335"/>
        <end position="344"/>
    </location>
</feature>
<keyword evidence="3" id="KW-0862">Zinc</keyword>
<dbReference type="PROSITE" id="PS00028">
    <property type="entry name" value="ZINC_FINGER_C2H2_1"/>
    <property type="match status" value="2"/>
</dbReference>
<feature type="compositionally biased region" description="Low complexity" evidence="4">
    <location>
        <begin position="502"/>
        <end position="520"/>
    </location>
</feature>
<evidence type="ECO:0000256" key="1">
    <source>
        <dbReference type="ARBA" id="ARBA00004123"/>
    </source>
</evidence>
<evidence type="ECO:0000259" key="5">
    <source>
        <dbReference type="PROSITE" id="PS50157"/>
    </source>
</evidence>